<protein>
    <submittedName>
        <fullName evidence="4">Surface antigen</fullName>
    </submittedName>
</protein>
<dbReference type="AlphaFoldDB" id="A0A1Y5T462"/>
<comment type="subcellular location">
    <subcellularLocation>
        <location evidence="1">Membrane</location>
    </subcellularLocation>
</comment>
<dbReference type="Pfam" id="PF01103">
    <property type="entry name" value="Omp85"/>
    <property type="match status" value="1"/>
</dbReference>
<dbReference type="GO" id="GO:0019867">
    <property type="term" value="C:outer membrane"/>
    <property type="evidence" value="ECO:0007669"/>
    <property type="project" value="InterPro"/>
</dbReference>
<sequence length="431" mass="47070">MSIFHFICKRTKTIQIKSGAGGFHESFSPWWRGLTSSVATEFRRLRHAYRPSKGQNRQVPISIRSLIFCLVCLSVSMGQTAEVIAAESNLDHKLSPLNDASAKPEFGVRNGSLIIAPIPFSDPMIDTGIALGAGYLFKIDEGSDPSMVGLGYLRSQNGSSAYGLTFNLALQDNRWSIGMTFIDADINYDLITALGTIPVSQQGKLIKSKLTYGITSDFHLGVSARYLESTIGSSNPIFPNLPTHIRLPNQFRTVGFGLLADYDRLDNKIYPTSGFNLSFSSTYNKPSGRFGDEYIKSILTYDKYFSLGENDVVAIRLTGCSAPGRVPFYDLCSIGGTDAFRGFNITQFLDNALVSSQVEYRKRLGKRLGVVAFGGIGGVGGGFDALNNVASAFGLGLRYRVSKKFPVDFAVDGSINDEQDSVLYISVGQRF</sequence>
<dbReference type="Gene3D" id="2.40.160.50">
    <property type="entry name" value="membrane protein fhac: a member of the omp85/tpsb transporter family"/>
    <property type="match status" value="1"/>
</dbReference>
<evidence type="ECO:0000256" key="2">
    <source>
        <dbReference type="ARBA" id="ARBA00023136"/>
    </source>
</evidence>
<dbReference type="OrthoDB" id="5523607at2"/>
<dbReference type="EMBL" id="FWFL01000007">
    <property type="protein sequence ID" value="SLN54822.1"/>
    <property type="molecule type" value="Genomic_DNA"/>
</dbReference>
<reference evidence="4 5" key="1">
    <citation type="submission" date="2017-03" db="EMBL/GenBank/DDBJ databases">
        <authorList>
            <person name="Afonso C.L."/>
            <person name="Miller P.J."/>
            <person name="Scott M.A."/>
            <person name="Spackman E."/>
            <person name="Goraichik I."/>
            <person name="Dimitrov K.M."/>
            <person name="Suarez D.L."/>
            <person name="Swayne D.E."/>
        </authorList>
    </citation>
    <scope>NUCLEOTIDE SEQUENCE [LARGE SCALE GENOMIC DNA]</scope>
    <source>
        <strain evidence="4 5">CECT 8287</strain>
    </source>
</reference>
<evidence type="ECO:0000313" key="4">
    <source>
        <dbReference type="EMBL" id="SLN54822.1"/>
    </source>
</evidence>
<dbReference type="Proteomes" id="UP000193827">
    <property type="component" value="Unassembled WGS sequence"/>
</dbReference>
<dbReference type="InterPro" id="IPR000184">
    <property type="entry name" value="Bac_surfAg_D15"/>
</dbReference>
<name>A0A1Y5T462_9RHOB</name>
<proteinExistence type="predicted"/>
<keyword evidence="5" id="KW-1185">Reference proteome</keyword>
<keyword evidence="2" id="KW-0472">Membrane</keyword>
<feature type="domain" description="Bacterial surface antigen (D15)" evidence="3">
    <location>
        <begin position="204"/>
        <end position="431"/>
    </location>
</feature>
<organism evidence="4 5">
    <name type="scientific">Roseovarius litorisediminis</name>
    <dbReference type="NCBI Taxonomy" id="1312363"/>
    <lineage>
        <taxon>Bacteria</taxon>
        <taxon>Pseudomonadati</taxon>
        <taxon>Pseudomonadota</taxon>
        <taxon>Alphaproteobacteria</taxon>
        <taxon>Rhodobacterales</taxon>
        <taxon>Roseobacteraceae</taxon>
        <taxon>Roseovarius</taxon>
    </lineage>
</organism>
<evidence type="ECO:0000313" key="5">
    <source>
        <dbReference type="Proteomes" id="UP000193827"/>
    </source>
</evidence>
<evidence type="ECO:0000259" key="3">
    <source>
        <dbReference type="Pfam" id="PF01103"/>
    </source>
</evidence>
<gene>
    <name evidence="4" type="ORF">PEL8287_02946</name>
</gene>
<evidence type="ECO:0000256" key="1">
    <source>
        <dbReference type="ARBA" id="ARBA00004370"/>
    </source>
</evidence>
<accession>A0A1Y5T462</accession>